<dbReference type="Proteomes" id="UP000196355">
    <property type="component" value="Unassembled WGS sequence"/>
</dbReference>
<dbReference type="RefSeq" id="WP_087712401.1">
    <property type="nucleotide sequence ID" value="NZ_MVAG01000193.1"/>
</dbReference>
<dbReference type="SMART" id="SM01060">
    <property type="entry name" value="Catalase"/>
    <property type="match status" value="1"/>
</dbReference>
<evidence type="ECO:0000256" key="15">
    <source>
        <dbReference type="RuleBase" id="RU000498"/>
    </source>
</evidence>
<dbReference type="GO" id="GO:0042744">
    <property type="term" value="P:hydrogen peroxide catabolic process"/>
    <property type="evidence" value="ECO:0007669"/>
    <property type="project" value="UniProtKB-UniRule"/>
</dbReference>
<dbReference type="InterPro" id="IPR018028">
    <property type="entry name" value="Catalase"/>
</dbReference>
<organism evidence="17 18">
    <name type="scientific">Chryseobacterium mucoviscidosis</name>
    <dbReference type="NCBI Taxonomy" id="1945581"/>
    <lineage>
        <taxon>Bacteria</taxon>
        <taxon>Pseudomonadati</taxon>
        <taxon>Bacteroidota</taxon>
        <taxon>Flavobacteriia</taxon>
        <taxon>Flavobacteriales</taxon>
        <taxon>Weeksellaceae</taxon>
        <taxon>Chryseobacterium group</taxon>
        <taxon>Chryseobacterium</taxon>
    </lineage>
</organism>
<dbReference type="InterPro" id="IPR043156">
    <property type="entry name" value="Catalase_clade2_helical"/>
</dbReference>
<evidence type="ECO:0000256" key="3">
    <source>
        <dbReference type="ARBA" id="ARBA00012314"/>
    </source>
</evidence>
<dbReference type="SUPFAM" id="SSF52317">
    <property type="entry name" value="Class I glutamine amidotransferase-like"/>
    <property type="match status" value="1"/>
</dbReference>
<evidence type="ECO:0000256" key="2">
    <source>
        <dbReference type="ARBA" id="ARBA00010660"/>
    </source>
</evidence>
<keyword evidence="5 10" id="KW-0349">Heme</keyword>
<dbReference type="InterPro" id="IPR024708">
    <property type="entry name" value="Catalase_AS"/>
</dbReference>
<dbReference type="Gene3D" id="2.40.180.10">
    <property type="entry name" value="Catalase core domain"/>
    <property type="match status" value="1"/>
</dbReference>
<evidence type="ECO:0000256" key="10">
    <source>
        <dbReference type="PIRNR" id="PIRNR038927"/>
    </source>
</evidence>
<keyword evidence="18" id="KW-1185">Reference proteome</keyword>
<keyword evidence="8 10" id="KW-0408">Iron</keyword>
<comment type="function">
    <text evidence="10">Decomposes hydrogen peroxide into water and oxygen; serves to protect cells from the toxic effects of hydrogen peroxide.</text>
</comment>
<dbReference type="Pfam" id="PF00199">
    <property type="entry name" value="Catalase"/>
    <property type="match status" value="1"/>
</dbReference>
<dbReference type="GO" id="GO:0020037">
    <property type="term" value="F:heme binding"/>
    <property type="evidence" value="ECO:0007669"/>
    <property type="project" value="UniProtKB-UniRule"/>
</dbReference>
<evidence type="ECO:0000256" key="4">
    <source>
        <dbReference type="ARBA" id="ARBA00022559"/>
    </source>
</evidence>
<evidence type="ECO:0000313" key="18">
    <source>
        <dbReference type="Proteomes" id="UP000196355"/>
    </source>
</evidence>
<dbReference type="SUPFAM" id="SSF56634">
    <property type="entry name" value="Heme-dependent catalase-like"/>
    <property type="match status" value="1"/>
</dbReference>
<evidence type="ECO:0000259" key="16">
    <source>
        <dbReference type="SMART" id="SM01060"/>
    </source>
</evidence>
<dbReference type="InterPro" id="IPR010582">
    <property type="entry name" value="Catalase_immune_responsive"/>
</dbReference>
<feature type="active site" evidence="11">
    <location>
        <position position="151"/>
    </location>
</feature>
<dbReference type="PROSITE" id="PS00437">
    <property type="entry name" value="CATALASE_1"/>
    <property type="match status" value="1"/>
</dbReference>
<dbReference type="Gene3D" id="1.20.1370.20">
    <property type="match status" value="1"/>
</dbReference>
<evidence type="ECO:0000256" key="6">
    <source>
        <dbReference type="ARBA" id="ARBA00022723"/>
    </source>
</evidence>
<keyword evidence="4 10" id="KW-0575">Peroxidase</keyword>
<comment type="caution">
    <text evidence="17">The sequence shown here is derived from an EMBL/GenBank/DDBJ whole genome shotgun (WGS) entry which is preliminary data.</text>
</comment>
<dbReference type="InterPro" id="IPR011614">
    <property type="entry name" value="Catalase_core"/>
</dbReference>
<evidence type="ECO:0000256" key="5">
    <source>
        <dbReference type="ARBA" id="ARBA00022617"/>
    </source>
</evidence>
<dbReference type="PANTHER" id="PTHR42821">
    <property type="entry name" value="CATALASE"/>
    <property type="match status" value="1"/>
</dbReference>
<feature type="cross-link" description="3'-histidyl-3-tyrosine (His-Tyr)" evidence="14">
    <location>
        <begin position="342"/>
        <end position="365"/>
    </location>
</feature>
<evidence type="ECO:0000256" key="1">
    <source>
        <dbReference type="ARBA" id="ARBA00001971"/>
    </source>
</evidence>
<dbReference type="GO" id="GO:0006979">
    <property type="term" value="P:response to oxidative stress"/>
    <property type="evidence" value="ECO:0007669"/>
    <property type="project" value="InterPro"/>
</dbReference>
<dbReference type="GO" id="GO:0046872">
    <property type="term" value="F:metal ion binding"/>
    <property type="evidence" value="ECO:0007669"/>
    <property type="project" value="UniProtKB-KW"/>
</dbReference>
<dbReference type="EMBL" id="MVAG01000193">
    <property type="protein sequence ID" value="OVE53995.1"/>
    <property type="molecule type" value="Genomic_DNA"/>
</dbReference>
<evidence type="ECO:0000256" key="14">
    <source>
        <dbReference type="PIRSR" id="PIRSR038927-4"/>
    </source>
</evidence>
<name>A0A202BRM7_9FLAO</name>
<dbReference type="Pfam" id="PF06628">
    <property type="entry name" value="Catalase-rel"/>
    <property type="match status" value="1"/>
</dbReference>
<dbReference type="InterPro" id="IPR020835">
    <property type="entry name" value="Catalase_sf"/>
</dbReference>
<evidence type="ECO:0000256" key="8">
    <source>
        <dbReference type="ARBA" id="ARBA00023004"/>
    </source>
</evidence>
<evidence type="ECO:0000256" key="9">
    <source>
        <dbReference type="ARBA" id="ARBA00023324"/>
    </source>
</evidence>
<dbReference type="PANTHER" id="PTHR42821:SF1">
    <property type="entry name" value="CATALASE-B"/>
    <property type="match status" value="1"/>
</dbReference>
<feature type="binding site" evidence="13">
    <location>
        <position position="361"/>
    </location>
    <ligand>
        <name>heme</name>
        <dbReference type="ChEBI" id="CHEBI:30413"/>
    </ligand>
</feature>
<comment type="similarity">
    <text evidence="2">Belongs to the catalase family. HPII subfamily.</text>
</comment>
<evidence type="ECO:0000256" key="11">
    <source>
        <dbReference type="PIRSR" id="PIRSR038927-1"/>
    </source>
</evidence>
<reference evidence="18" key="1">
    <citation type="submission" date="2017-02" db="EMBL/GenBank/DDBJ databases">
        <authorList>
            <person name="Tetz G."/>
            <person name="Tetz V."/>
        </authorList>
    </citation>
    <scope>NUCLEOTIDE SEQUENCE [LARGE SCALE GENOMIC DNA]</scope>
    <source>
        <strain evidence="18">VT16-26</strain>
    </source>
</reference>
<feature type="binding site" evidence="13">
    <location>
        <position position="164"/>
    </location>
    <ligand>
        <name>heme</name>
        <dbReference type="ChEBI" id="CHEBI:30413"/>
    </ligand>
</feature>
<protein>
    <recommendedName>
        <fullName evidence="3 10">Catalase</fullName>
        <ecNumber evidence="3 10">1.11.1.6</ecNumber>
    </recommendedName>
</protein>
<dbReference type="AlphaFoldDB" id="A0A202BRM7"/>
<feature type="binding site" evidence="13">
    <location>
        <position position="115"/>
    </location>
    <ligand>
        <name>heme</name>
        <dbReference type="ChEBI" id="CHEBI:30413"/>
    </ligand>
</feature>
<comment type="catalytic activity">
    <reaction evidence="10 15">
        <text>2 H2O2 = O2 + 2 H2O</text>
        <dbReference type="Rhea" id="RHEA:20309"/>
        <dbReference type="ChEBI" id="CHEBI:15377"/>
        <dbReference type="ChEBI" id="CHEBI:15379"/>
        <dbReference type="ChEBI" id="CHEBI:16240"/>
        <dbReference type="EC" id="1.11.1.6"/>
    </reaction>
</comment>
<evidence type="ECO:0000256" key="12">
    <source>
        <dbReference type="PIRSR" id="PIRSR038927-2"/>
    </source>
</evidence>
<gene>
    <name evidence="17" type="primary">katE</name>
    <name evidence="17" type="ORF">B0E34_20430</name>
</gene>
<dbReference type="InterPro" id="IPR041399">
    <property type="entry name" value="Catalase_large_C"/>
</dbReference>
<evidence type="ECO:0000313" key="17">
    <source>
        <dbReference type="EMBL" id="OVE53995.1"/>
    </source>
</evidence>
<keyword evidence="6 10" id="KW-0479">Metal-binding</keyword>
<keyword evidence="7 10" id="KW-0560">Oxidoreductase</keyword>
<sequence>MKDQKKDDKNVNKKLSDLEKNISVSDNQFLTTNQGLKINDNNNSLKAGERGPSLLEDFILREKITHFDHERIPERIVHARGSGAHGIFELYESQSEFTKAGFLNDTSRKTPVFVRFSTVAGSKGSTDLARDVRGFAVKFYTDEGIFDLVGNNIPVFAIQDAMKFPDFIHSVKPEPDHEMPQAASAHDTFWDFVSLVPETMHMVSWVMSDRGIPKSLRMMEGFGIHTFRLINEKGKSSFVKFHWKPKLGVHSVCWDEATKISGKDPDFHRRDLWENIDQGNFPEWELGLQIVPEEDEFKYDFDLLDPTKLIPEELVPVKIVGKMTLNRNPENFFAETEQVAFHPGHLVPGIDFSNDPLLQGRLFSYTDTQLSRLGSPNFHEIPINRSVAPVHNNQRDAHMRMTVNKGKTAYHPNSLGGGCPYQAMIAEGGFASFNERIDAQKIRNRSESFSDHFSQPKLFMNSLSEHEKRHMINAFAFELSKVNYDHIKERVCHHLSMIDKDVAKKVADEIGIKIPGKVEMPINQAIGADENPKNHQPKDANFVKEKSEKLSMEAHNKGDIKTRVIGILCDNNVDEDSFNQFKKVLEKEGASCKIIAPKGGKIKGNKGTEIKVDENFLTVTSVCFEAVFVPNGISNEVVKHEVAKHLLNETFKHCKAIAIEGNAKTLLKNTDIPADKADKALLVDTTPKDFVKAIASGRNWDRELHPVVPA</sequence>
<dbReference type="InterPro" id="IPR024712">
    <property type="entry name" value="Catalase_clade2"/>
</dbReference>
<feature type="binding site" evidence="13">
    <location>
        <position position="372"/>
    </location>
    <ligand>
        <name>heme</name>
        <dbReference type="ChEBI" id="CHEBI:30413"/>
    </ligand>
</feature>
<dbReference type="GO" id="GO:0005829">
    <property type="term" value="C:cytosol"/>
    <property type="evidence" value="ECO:0007669"/>
    <property type="project" value="TreeGrafter"/>
</dbReference>
<evidence type="ECO:0000256" key="7">
    <source>
        <dbReference type="ARBA" id="ARBA00023002"/>
    </source>
</evidence>
<feature type="binding site" description="axial binding residue" evidence="12">
    <location>
        <position position="365"/>
    </location>
    <ligand>
        <name>heme</name>
        <dbReference type="ChEBI" id="CHEBI:30413"/>
    </ligand>
    <ligandPart>
        <name>Fe</name>
        <dbReference type="ChEBI" id="CHEBI:18248"/>
    </ligandPart>
</feature>
<feature type="binding site" evidence="13">
    <location>
        <position position="75"/>
    </location>
    <ligand>
        <name>heme</name>
        <dbReference type="ChEBI" id="CHEBI:30413"/>
    </ligand>
</feature>
<dbReference type="PIRSF" id="PIRSF038927">
    <property type="entry name" value="Catalase_clade2"/>
    <property type="match status" value="1"/>
</dbReference>
<dbReference type="Pfam" id="PF18011">
    <property type="entry name" value="Catalase_C"/>
    <property type="match status" value="1"/>
</dbReference>
<dbReference type="EC" id="1.11.1.6" evidence="3 10"/>
<dbReference type="InterPro" id="IPR029062">
    <property type="entry name" value="Class_I_gatase-like"/>
</dbReference>
<comment type="cofactor">
    <cofactor evidence="1 10 12">
        <name>heme</name>
        <dbReference type="ChEBI" id="CHEBI:30413"/>
    </cofactor>
</comment>
<dbReference type="CDD" id="cd03132">
    <property type="entry name" value="GATase1_catalase"/>
    <property type="match status" value="1"/>
</dbReference>
<dbReference type="CDD" id="cd08155">
    <property type="entry name" value="catalase_clade_2"/>
    <property type="match status" value="1"/>
</dbReference>
<dbReference type="Gene3D" id="3.40.50.880">
    <property type="match status" value="1"/>
</dbReference>
<accession>A0A202BRM7</accession>
<dbReference type="FunFam" id="2.40.180.10:FF:000003">
    <property type="entry name" value="Catalase"/>
    <property type="match status" value="1"/>
</dbReference>
<dbReference type="GO" id="GO:0004096">
    <property type="term" value="F:catalase activity"/>
    <property type="evidence" value="ECO:0007669"/>
    <property type="project" value="UniProtKB-UniRule"/>
</dbReference>
<proteinExistence type="inferred from homology"/>
<dbReference type="PROSITE" id="PS00438">
    <property type="entry name" value="CATALASE_2"/>
    <property type="match status" value="1"/>
</dbReference>
<feature type="domain" description="Catalase core" evidence="16">
    <location>
        <begin position="31"/>
        <end position="419"/>
    </location>
</feature>
<dbReference type="InterPro" id="IPR002226">
    <property type="entry name" value="Catalase_haem_BS"/>
</dbReference>
<dbReference type="PROSITE" id="PS51402">
    <property type="entry name" value="CATALASE_3"/>
    <property type="match status" value="1"/>
</dbReference>
<feature type="active site" evidence="11">
    <location>
        <position position="78"/>
    </location>
</feature>
<evidence type="ECO:0000256" key="13">
    <source>
        <dbReference type="PIRSR" id="PIRSR038927-3"/>
    </source>
</evidence>
<dbReference type="PRINTS" id="PR00067">
    <property type="entry name" value="CATALASE"/>
</dbReference>
<keyword evidence="9 10" id="KW-0376">Hydrogen peroxide</keyword>